<feature type="binding site" evidence="11">
    <location>
        <position position="619"/>
    </location>
    <ligand>
        <name>Ca(2+)</name>
        <dbReference type="ChEBI" id="CHEBI:29108"/>
    </ligand>
</feature>
<reference evidence="14 15" key="1">
    <citation type="journal article" date="2015" name="Sci. Rep.">
        <title>Chromosome-level genome map provides insights into diverse defense mechanisms in the medicinal fungus Ganoderma sinense.</title>
        <authorList>
            <person name="Zhu Y."/>
            <person name="Xu J."/>
            <person name="Sun C."/>
            <person name="Zhou S."/>
            <person name="Xu H."/>
            <person name="Nelson D.R."/>
            <person name="Qian J."/>
            <person name="Song J."/>
            <person name="Luo H."/>
            <person name="Xiang L."/>
            <person name="Li Y."/>
            <person name="Xu Z."/>
            <person name="Ji A."/>
            <person name="Wang L."/>
            <person name="Lu S."/>
            <person name="Hayward A."/>
            <person name="Sun W."/>
            <person name="Li X."/>
            <person name="Schwartz D.C."/>
            <person name="Wang Y."/>
            <person name="Chen S."/>
        </authorList>
    </citation>
    <scope>NUCLEOTIDE SEQUENCE [LARGE SCALE GENOMIC DNA]</scope>
    <source>
        <strain evidence="14 15">ZZ0214-1</strain>
    </source>
</reference>
<evidence type="ECO:0000256" key="1">
    <source>
        <dbReference type="ARBA" id="ARBA00001910"/>
    </source>
</evidence>
<dbReference type="InterPro" id="IPR050819">
    <property type="entry name" value="Tripeptidyl-peptidase_I"/>
</dbReference>
<dbReference type="EMBL" id="AYKW01000003">
    <property type="protein sequence ID" value="PIL35568.1"/>
    <property type="molecule type" value="Genomic_DNA"/>
</dbReference>
<evidence type="ECO:0000256" key="5">
    <source>
        <dbReference type="ARBA" id="ARBA00022670"/>
    </source>
</evidence>
<dbReference type="STRING" id="1077348.A0A2G8SPR7"/>
<feature type="binding site" evidence="11">
    <location>
        <position position="601"/>
    </location>
    <ligand>
        <name>Ca(2+)</name>
        <dbReference type="ChEBI" id="CHEBI:29108"/>
    </ligand>
</feature>
<feature type="chain" id="PRO_5013842842" description="tripeptidyl-peptidase II" evidence="12">
    <location>
        <begin position="23"/>
        <end position="642"/>
    </location>
</feature>
<keyword evidence="10" id="KW-0865">Zymogen</keyword>
<dbReference type="EC" id="3.4.14.10" evidence="4"/>
<feature type="binding site" evidence="11">
    <location>
        <position position="600"/>
    </location>
    <ligand>
        <name>Ca(2+)</name>
        <dbReference type="ChEBI" id="CHEBI:29108"/>
    </ligand>
</feature>
<organism evidence="14 15">
    <name type="scientific">Ganoderma sinense ZZ0214-1</name>
    <dbReference type="NCBI Taxonomy" id="1077348"/>
    <lineage>
        <taxon>Eukaryota</taxon>
        <taxon>Fungi</taxon>
        <taxon>Dikarya</taxon>
        <taxon>Basidiomycota</taxon>
        <taxon>Agaricomycotina</taxon>
        <taxon>Agaricomycetes</taxon>
        <taxon>Polyporales</taxon>
        <taxon>Polyporaceae</taxon>
        <taxon>Ganoderma</taxon>
    </lineage>
</organism>
<comment type="caution">
    <text evidence="14">The sequence shown here is derived from an EMBL/GenBank/DDBJ whole genome shotgun (WGS) entry which is preliminary data.</text>
</comment>
<evidence type="ECO:0000313" key="14">
    <source>
        <dbReference type="EMBL" id="PIL35568.1"/>
    </source>
</evidence>
<comment type="function">
    <text evidence="2">Secreted tripeptidyl-peptidase which degrades proteins at acidic pHs and is involved in virulence.</text>
</comment>
<dbReference type="Pfam" id="PF09286">
    <property type="entry name" value="Pro-kuma_activ"/>
    <property type="match status" value="1"/>
</dbReference>
<proteinExistence type="predicted"/>
<comment type="subcellular location">
    <subcellularLocation>
        <location evidence="3">Secreted</location>
        <location evidence="3">Extracellular space</location>
    </subcellularLocation>
</comment>
<dbReference type="CDD" id="cd11377">
    <property type="entry name" value="Pro-peptidase_S53"/>
    <property type="match status" value="1"/>
</dbReference>
<comment type="catalytic activity">
    <reaction evidence="1">
        <text>Release of an N-terminal tripeptide from a polypeptide.</text>
        <dbReference type="EC" id="3.4.14.10"/>
    </reaction>
</comment>
<feature type="binding site" evidence="11">
    <location>
        <position position="621"/>
    </location>
    <ligand>
        <name>Ca(2+)</name>
        <dbReference type="ChEBI" id="CHEBI:29108"/>
    </ligand>
</feature>
<dbReference type="GO" id="GO:0006508">
    <property type="term" value="P:proteolysis"/>
    <property type="evidence" value="ECO:0007669"/>
    <property type="project" value="UniProtKB-KW"/>
</dbReference>
<evidence type="ECO:0000256" key="6">
    <source>
        <dbReference type="ARBA" id="ARBA00022723"/>
    </source>
</evidence>
<keyword evidence="9 11" id="KW-0106">Calcium</keyword>
<accession>A0A2G8SPR7</accession>
<gene>
    <name evidence="14" type="ORF">GSI_02296</name>
</gene>
<dbReference type="OrthoDB" id="409122at2759"/>
<evidence type="ECO:0000256" key="12">
    <source>
        <dbReference type="SAM" id="SignalP"/>
    </source>
</evidence>
<sequence length="642" mass="68224">MAFLPSFRLFIGLAAAMAGVASTSTSPLLSRRVLHESRHAVPHGWSLHRRADPNTIIPLNIALRQSNLHYLDDYLLEIADPTSPSYGQHWTPERVAETFRPSTESVDAVHTWLVNDGLDRSRIQLSKDRAYVQLNATVAEAESLLATKYYIYQHDDSGVEHLACHHGYHVPEHVATHIDLVSPTIEFGGIKLGATLAKRGGASPAKGKYMHRPQGPPKIPVAAEALTTDAENCAASVTPNCLRELYGFNYTFVETQKNKVGVVELADQTYVARDLDIFFQKFAPDLVGTEPTLISIDGGTINFTEMDPGLIGESNLDFQLIMPLVGKPQPVSLYQVGGDGSFNLLLDALDGPYCTSDGGDDPSLDSVDPGTTRQCGGAPPSFVYSISYAGAEDLGAHYTERQCTEFGKLALTGMTFLFASGDNGVASNSLGLCLLPNGTAAPVSAGDLTANFLPNFPATCPYVTAVGATQLPSGSKVTDPESASIDFPSGGGFSNLFPRPKWQNRAVGKYLSNVGDTLGYGPEVFNRSGRGVPDVAANGAPTAVVLDGNFTLSGGTSASTPIFAAMVAAVNDARLALGKGPVGWINPVLYSHFFAGVFNDITTGSNTGCGTDGFPTAQGWDPVTGLGTPKFETMQQRFLVLP</sequence>
<evidence type="ECO:0000256" key="8">
    <source>
        <dbReference type="ARBA" id="ARBA00022825"/>
    </source>
</evidence>
<evidence type="ECO:0000256" key="9">
    <source>
        <dbReference type="ARBA" id="ARBA00022837"/>
    </source>
</evidence>
<dbReference type="PROSITE" id="PS51695">
    <property type="entry name" value="SEDOLISIN"/>
    <property type="match status" value="1"/>
</dbReference>
<dbReference type="GO" id="GO:0008240">
    <property type="term" value="F:tripeptidyl-peptidase activity"/>
    <property type="evidence" value="ECO:0007669"/>
    <property type="project" value="UniProtKB-EC"/>
</dbReference>
<dbReference type="SUPFAM" id="SSF54897">
    <property type="entry name" value="Protease propeptides/inhibitors"/>
    <property type="match status" value="1"/>
</dbReference>
<dbReference type="Gene3D" id="3.40.50.200">
    <property type="entry name" value="Peptidase S8/S53 domain"/>
    <property type="match status" value="1"/>
</dbReference>
<name>A0A2G8SPR7_9APHY</name>
<keyword evidence="12" id="KW-0732">Signal</keyword>
<keyword evidence="6 11" id="KW-0479">Metal-binding</keyword>
<keyword evidence="15" id="KW-1185">Reference proteome</keyword>
<keyword evidence="8 11" id="KW-0720">Serine protease</keyword>
<feature type="domain" description="Peptidase S53" evidence="13">
    <location>
        <begin position="236"/>
        <end position="641"/>
    </location>
</feature>
<feature type="active site" description="Charge relay system" evidence="11">
    <location>
        <position position="557"/>
    </location>
</feature>
<dbReference type="PANTHER" id="PTHR14218:SF19">
    <property type="entry name" value="SERINE PROTEASE AORO, PUTATIVE (AFU_ORTHOLOGUE AFUA_6G10250)-RELATED"/>
    <property type="match status" value="1"/>
</dbReference>
<dbReference type="CDD" id="cd04056">
    <property type="entry name" value="Peptidases_S53"/>
    <property type="match status" value="1"/>
</dbReference>
<dbReference type="InterPro" id="IPR015366">
    <property type="entry name" value="S53_propep"/>
</dbReference>
<dbReference type="InterPro" id="IPR030400">
    <property type="entry name" value="Sedolisin_dom"/>
</dbReference>
<evidence type="ECO:0000256" key="4">
    <source>
        <dbReference type="ARBA" id="ARBA00012462"/>
    </source>
</evidence>
<evidence type="ECO:0000256" key="2">
    <source>
        <dbReference type="ARBA" id="ARBA00002451"/>
    </source>
</evidence>
<dbReference type="GO" id="GO:0004252">
    <property type="term" value="F:serine-type endopeptidase activity"/>
    <property type="evidence" value="ECO:0007669"/>
    <property type="project" value="UniProtKB-UniRule"/>
</dbReference>
<dbReference type="PANTHER" id="PTHR14218">
    <property type="entry name" value="PROTEASE S8 TRIPEPTIDYL PEPTIDASE I CLN2"/>
    <property type="match status" value="1"/>
</dbReference>
<comment type="cofactor">
    <cofactor evidence="11">
        <name>Ca(2+)</name>
        <dbReference type="ChEBI" id="CHEBI:29108"/>
    </cofactor>
    <text evidence="11">Binds 1 Ca(2+) ion per subunit.</text>
</comment>
<evidence type="ECO:0000313" key="15">
    <source>
        <dbReference type="Proteomes" id="UP000230002"/>
    </source>
</evidence>
<dbReference type="SUPFAM" id="SSF52743">
    <property type="entry name" value="Subtilisin-like"/>
    <property type="match status" value="1"/>
</dbReference>
<dbReference type="Pfam" id="PF00082">
    <property type="entry name" value="Peptidase_S8"/>
    <property type="match status" value="1"/>
</dbReference>
<dbReference type="Proteomes" id="UP000230002">
    <property type="component" value="Unassembled WGS sequence"/>
</dbReference>
<evidence type="ECO:0000259" key="13">
    <source>
        <dbReference type="PROSITE" id="PS51695"/>
    </source>
</evidence>
<evidence type="ECO:0000256" key="11">
    <source>
        <dbReference type="PROSITE-ProRule" id="PRU01032"/>
    </source>
</evidence>
<dbReference type="GO" id="GO:0046872">
    <property type="term" value="F:metal ion binding"/>
    <property type="evidence" value="ECO:0007669"/>
    <property type="project" value="UniProtKB-UniRule"/>
</dbReference>
<evidence type="ECO:0000256" key="3">
    <source>
        <dbReference type="ARBA" id="ARBA00004239"/>
    </source>
</evidence>
<dbReference type="AlphaFoldDB" id="A0A2G8SPR7"/>
<protein>
    <recommendedName>
        <fullName evidence="4">tripeptidyl-peptidase II</fullName>
        <ecNumber evidence="4">3.4.14.10</ecNumber>
    </recommendedName>
</protein>
<dbReference type="InterPro" id="IPR000209">
    <property type="entry name" value="Peptidase_S8/S53_dom"/>
</dbReference>
<feature type="signal peptide" evidence="12">
    <location>
        <begin position="1"/>
        <end position="22"/>
    </location>
</feature>
<keyword evidence="5 11" id="KW-0645">Protease</keyword>
<dbReference type="GO" id="GO:0005576">
    <property type="term" value="C:extracellular region"/>
    <property type="evidence" value="ECO:0007669"/>
    <property type="project" value="UniProtKB-SubCell"/>
</dbReference>
<feature type="active site" description="Charge relay system" evidence="11">
    <location>
        <position position="317"/>
    </location>
</feature>
<evidence type="ECO:0000256" key="7">
    <source>
        <dbReference type="ARBA" id="ARBA00022801"/>
    </source>
</evidence>
<dbReference type="SMART" id="SM00944">
    <property type="entry name" value="Pro-kuma_activ"/>
    <property type="match status" value="1"/>
</dbReference>
<feature type="active site" description="Charge relay system" evidence="11">
    <location>
        <position position="313"/>
    </location>
</feature>
<dbReference type="InterPro" id="IPR036852">
    <property type="entry name" value="Peptidase_S8/S53_dom_sf"/>
</dbReference>
<evidence type="ECO:0000256" key="10">
    <source>
        <dbReference type="ARBA" id="ARBA00023145"/>
    </source>
</evidence>
<keyword evidence="7 11" id="KW-0378">Hydrolase</keyword>